<dbReference type="Pfam" id="PF12770">
    <property type="entry name" value="CHAT"/>
    <property type="match status" value="1"/>
</dbReference>
<evidence type="ECO:0000259" key="2">
    <source>
        <dbReference type="Pfam" id="PF20720"/>
    </source>
</evidence>
<feature type="domain" description="Novel STAND NTPase 3" evidence="2">
    <location>
        <begin position="352"/>
        <end position="416"/>
    </location>
</feature>
<evidence type="ECO:0000313" key="3">
    <source>
        <dbReference type="EMBL" id="EIJ41682.1"/>
    </source>
</evidence>
<keyword evidence="3" id="KW-0808">Transferase</keyword>
<dbReference type="STRING" id="395493.BegalDRAFT_0771"/>
<dbReference type="HOGENOM" id="CLU_518446_0_0_6"/>
<sequence>MDVVTPQTLAVTTALLHQAFQQQAVTTERLQTMGEYLWQISRPLLLANHTPNQQIIGLNTQAYPSLYWELLHHPRLGFVAQHPDYTLYHQWVSTQIPPKHPLPLRILLFTIQLEKDVQSSLEVETEQQRIYTVLQPFIQQGIVQLQLPDDGRFSTLAQLLAQPWHLVILSGHAILTETADTQFLFEANTLTARKDIENPDAIEIVPAQQLLDVLKNATIECLVLATCHSASLAATLHPFIPHVIGMRDKVLDRASHIFLQVFCSCLLQVARVDMAVQKARIAMAQPLLTSSETWSNAHCKPIADPSCGQWSLPTLYSQNPLRPLLAPTTSAISLSVQTVTTPVLPFLIGRRQALRELMDLLQQQHHVWLTGTTGAGKTTIAQRLIWQLQQQGYVIITQLSTLPSHVTVPTLLYLDDLKRETLSIEQQQQINALPCACLLVSRRFFDSELISHHYPLSSPSFLDFSRYCRYLRLPHTSVQLRLIYHGLQGNFAAVQLFQNLPPTNNREQFQQQLQMAKRFLRGRGI</sequence>
<feature type="domain" description="CHAT" evidence="1">
    <location>
        <begin position="52"/>
        <end position="289"/>
    </location>
</feature>
<organism evidence="3 4">
    <name type="scientific">Beggiatoa alba B18LD</name>
    <dbReference type="NCBI Taxonomy" id="395493"/>
    <lineage>
        <taxon>Bacteria</taxon>
        <taxon>Pseudomonadati</taxon>
        <taxon>Pseudomonadota</taxon>
        <taxon>Gammaproteobacteria</taxon>
        <taxon>Thiotrichales</taxon>
        <taxon>Thiotrichaceae</taxon>
        <taxon>Beggiatoa</taxon>
    </lineage>
</organism>
<dbReference type="InterPro" id="IPR049050">
    <property type="entry name" value="nSTAND3"/>
</dbReference>
<dbReference type="RefSeq" id="WP_002683828.1">
    <property type="nucleotide sequence ID" value="NZ_JH600070.1"/>
</dbReference>
<keyword evidence="3" id="KW-0418">Kinase</keyword>
<dbReference type="GO" id="GO:0016301">
    <property type="term" value="F:kinase activity"/>
    <property type="evidence" value="ECO:0007669"/>
    <property type="project" value="UniProtKB-KW"/>
</dbReference>
<dbReference type="EMBL" id="JH600070">
    <property type="protein sequence ID" value="EIJ41682.1"/>
    <property type="molecule type" value="Genomic_DNA"/>
</dbReference>
<proteinExistence type="predicted"/>
<dbReference type="Gene3D" id="3.40.50.300">
    <property type="entry name" value="P-loop containing nucleotide triphosphate hydrolases"/>
    <property type="match status" value="1"/>
</dbReference>
<dbReference type="Proteomes" id="UP000005744">
    <property type="component" value="Unassembled WGS sequence"/>
</dbReference>
<protein>
    <submittedName>
        <fullName evidence="3">Adenylylsulfate kinase-like kinase</fullName>
    </submittedName>
</protein>
<dbReference type="InterPro" id="IPR024983">
    <property type="entry name" value="CHAT_dom"/>
</dbReference>
<evidence type="ECO:0000259" key="1">
    <source>
        <dbReference type="Pfam" id="PF12770"/>
    </source>
</evidence>
<dbReference type="SUPFAM" id="SSF52540">
    <property type="entry name" value="P-loop containing nucleoside triphosphate hydrolases"/>
    <property type="match status" value="1"/>
</dbReference>
<dbReference type="eggNOG" id="COG1672">
    <property type="taxonomic scope" value="Bacteria"/>
</dbReference>
<reference evidence="3 4" key="1">
    <citation type="submission" date="2011-11" db="EMBL/GenBank/DDBJ databases">
        <title>Improved High-Quality Draft sequence of Beggiatoa alba B18lD.</title>
        <authorList>
            <consortium name="US DOE Joint Genome Institute"/>
            <person name="Lucas S."/>
            <person name="Han J."/>
            <person name="Lapidus A."/>
            <person name="Cheng J.-F."/>
            <person name="Goodwin L."/>
            <person name="Pitluck S."/>
            <person name="Peters L."/>
            <person name="Mikhailova N."/>
            <person name="Held B."/>
            <person name="Detter J.C."/>
            <person name="Han C."/>
            <person name="Tapia R."/>
            <person name="Land M."/>
            <person name="Hauser L."/>
            <person name="Kyrpides N."/>
            <person name="Ivanova N."/>
            <person name="Pagani I."/>
            <person name="Samuel K."/>
            <person name="Teske A."/>
            <person name="Mueller J."/>
            <person name="Woyke T."/>
        </authorList>
    </citation>
    <scope>NUCLEOTIDE SEQUENCE [LARGE SCALE GENOMIC DNA]</scope>
    <source>
        <strain evidence="3 4">B18LD</strain>
    </source>
</reference>
<dbReference type="OrthoDB" id="5620696at2"/>
<dbReference type="InterPro" id="IPR027417">
    <property type="entry name" value="P-loop_NTPase"/>
</dbReference>
<accession>I3CDI9</accession>
<dbReference type="AlphaFoldDB" id="I3CDI9"/>
<keyword evidence="4" id="KW-1185">Reference proteome</keyword>
<gene>
    <name evidence="3" type="ORF">BegalDRAFT_0771</name>
</gene>
<evidence type="ECO:0000313" key="4">
    <source>
        <dbReference type="Proteomes" id="UP000005744"/>
    </source>
</evidence>
<name>I3CDI9_9GAMM</name>
<dbReference type="Pfam" id="PF20720">
    <property type="entry name" value="nSTAND3"/>
    <property type="match status" value="1"/>
</dbReference>